<dbReference type="Pfam" id="PF11121">
    <property type="entry name" value="DUF2639"/>
    <property type="match status" value="1"/>
</dbReference>
<name>A0A511WC31_9BACI</name>
<gene>
    <name evidence="1" type="primary">yflJ</name>
    <name evidence="1" type="ORF">AHA02nite_26080</name>
</gene>
<keyword evidence="2" id="KW-1185">Reference proteome</keyword>
<reference evidence="1 2" key="1">
    <citation type="submission" date="2019-07" db="EMBL/GenBank/DDBJ databases">
        <title>Whole genome shotgun sequence of Alkalibacillus haloalkaliphilus NBRC 103110.</title>
        <authorList>
            <person name="Hosoyama A."/>
            <person name="Uohara A."/>
            <person name="Ohji S."/>
            <person name="Ichikawa N."/>
        </authorList>
    </citation>
    <scope>NUCLEOTIDE SEQUENCE [LARGE SCALE GENOMIC DNA]</scope>
    <source>
        <strain evidence="1 2">NBRC 103110</strain>
    </source>
</reference>
<dbReference type="InterPro" id="IPR022580">
    <property type="entry name" value="DUF2639"/>
</dbReference>
<organism evidence="1 2">
    <name type="scientific">Alkalibacillus haloalkaliphilus</name>
    <dbReference type="NCBI Taxonomy" id="94136"/>
    <lineage>
        <taxon>Bacteria</taxon>
        <taxon>Bacillati</taxon>
        <taxon>Bacillota</taxon>
        <taxon>Bacilli</taxon>
        <taxon>Bacillales</taxon>
        <taxon>Bacillaceae</taxon>
        <taxon>Alkalibacillus</taxon>
    </lineage>
</organism>
<evidence type="ECO:0008006" key="3">
    <source>
        <dbReference type="Google" id="ProtNLM"/>
    </source>
</evidence>
<dbReference type="Proteomes" id="UP000321440">
    <property type="component" value="Unassembled WGS sequence"/>
</dbReference>
<evidence type="ECO:0000313" key="1">
    <source>
        <dbReference type="EMBL" id="GEN46832.1"/>
    </source>
</evidence>
<accession>A0A511WC31</accession>
<dbReference type="EMBL" id="BJYA01000019">
    <property type="protein sequence ID" value="GEN46832.1"/>
    <property type="molecule type" value="Genomic_DNA"/>
</dbReference>
<proteinExistence type="predicted"/>
<sequence length="43" mass="4968">MYVGTKGWYVSELKKIGINNYEGRKIEKYDASTLANLLESKQK</sequence>
<dbReference type="AlphaFoldDB" id="A0A511WC31"/>
<comment type="caution">
    <text evidence="1">The sequence shown here is derived from an EMBL/GenBank/DDBJ whole genome shotgun (WGS) entry which is preliminary data.</text>
</comment>
<protein>
    <recommendedName>
        <fullName evidence="3">DUF2639 domain-containing protein</fullName>
    </recommendedName>
</protein>
<dbReference type="RefSeq" id="WP_017186935.1">
    <property type="nucleotide sequence ID" value="NZ_BJYA01000019.1"/>
</dbReference>
<dbReference type="OrthoDB" id="2738543at2"/>
<evidence type="ECO:0000313" key="2">
    <source>
        <dbReference type="Proteomes" id="UP000321440"/>
    </source>
</evidence>